<protein>
    <submittedName>
        <fullName evidence="2">Uncharacterized protein</fullName>
    </submittedName>
</protein>
<keyword evidence="1" id="KW-1133">Transmembrane helix</keyword>
<keyword evidence="1" id="KW-0472">Membrane</keyword>
<evidence type="ECO:0000256" key="1">
    <source>
        <dbReference type="SAM" id="Phobius"/>
    </source>
</evidence>
<organism evidence="2">
    <name type="scientific">viral metagenome</name>
    <dbReference type="NCBI Taxonomy" id="1070528"/>
    <lineage>
        <taxon>unclassified sequences</taxon>
        <taxon>metagenomes</taxon>
        <taxon>organismal metagenomes</taxon>
    </lineage>
</organism>
<name>A0A6H1ZK57_9ZZZZ</name>
<keyword evidence="1" id="KW-0812">Transmembrane</keyword>
<dbReference type="EMBL" id="MT144049">
    <property type="protein sequence ID" value="QJA47580.1"/>
    <property type="molecule type" value="Genomic_DNA"/>
</dbReference>
<feature type="transmembrane region" description="Helical" evidence="1">
    <location>
        <begin position="85"/>
        <end position="106"/>
    </location>
</feature>
<evidence type="ECO:0000313" key="2">
    <source>
        <dbReference type="EMBL" id="QJA47580.1"/>
    </source>
</evidence>
<proteinExistence type="predicted"/>
<reference evidence="2" key="1">
    <citation type="submission" date="2020-03" db="EMBL/GenBank/DDBJ databases">
        <title>The deep terrestrial virosphere.</title>
        <authorList>
            <person name="Holmfeldt K."/>
            <person name="Nilsson E."/>
            <person name="Simone D."/>
            <person name="Lopez-Fernandez M."/>
            <person name="Wu X."/>
            <person name="de Brujin I."/>
            <person name="Lundin D."/>
            <person name="Andersson A."/>
            <person name="Bertilsson S."/>
            <person name="Dopson M."/>
        </authorList>
    </citation>
    <scope>NUCLEOTIDE SEQUENCE</scope>
    <source>
        <strain evidence="2">TM448A00703</strain>
    </source>
</reference>
<gene>
    <name evidence="2" type="ORF">TM448A00703_0014</name>
</gene>
<feature type="transmembrane region" description="Helical" evidence="1">
    <location>
        <begin position="6"/>
        <end position="29"/>
    </location>
</feature>
<sequence length="115" mass="12456">MDASVFNAVWFGWAFACALGLRLGFTHLFRPRLGHAAQFAAYGMWFVSLGVGLAVVSISGMQMYGFDGNDPGQMMGYVTLMYSPLGLPTAYGAPAVLALDLLMAALRSIRKRWAV</sequence>
<dbReference type="AlphaFoldDB" id="A0A6H1ZK57"/>
<feature type="transmembrane region" description="Helical" evidence="1">
    <location>
        <begin position="41"/>
        <end position="65"/>
    </location>
</feature>
<accession>A0A6H1ZK57</accession>